<evidence type="ECO:0000256" key="4">
    <source>
        <dbReference type="SAM" id="Coils"/>
    </source>
</evidence>
<dbReference type="GO" id="GO:0032511">
    <property type="term" value="P:late endosome to vacuole transport via multivesicular body sorting pathway"/>
    <property type="evidence" value="ECO:0007669"/>
    <property type="project" value="TreeGrafter"/>
</dbReference>
<gene>
    <name evidence="6" type="ORF">GAYE_SCF55G6280</name>
</gene>
<dbReference type="Proteomes" id="UP001300502">
    <property type="component" value="Unassembled WGS sequence"/>
</dbReference>
<dbReference type="InterPro" id="IPR005024">
    <property type="entry name" value="Snf7_fam"/>
</dbReference>
<sequence>MQYINRIKVKFSQKKTSSSPAHTISDIREHIELLERKQQLQQAKVDAEVQKAKKLLMQKDRRGALMALKRKKLLEKEIANTENIRYNLELQALTLENANASAQTVDAFRRGNQQLRRAHDKLKVEEVDDVMADTQELVEESNMVSDALAQPLAGNAYVDEEELRAELDELEGEELDRYMLETEEKMEREEKANGNARVASSTHKETVRETASSRVELPKEEEINDEERELRELEQSMAV</sequence>
<organism evidence="6 7">
    <name type="scientific">Galdieria yellowstonensis</name>
    <dbReference type="NCBI Taxonomy" id="3028027"/>
    <lineage>
        <taxon>Eukaryota</taxon>
        <taxon>Rhodophyta</taxon>
        <taxon>Bangiophyceae</taxon>
        <taxon>Galdieriales</taxon>
        <taxon>Galdieriaceae</taxon>
        <taxon>Galdieria</taxon>
    </lineage>
</organism>
<evidence type="ECO:0000256" key="5">
    <source>
        <dbReference type="SAM" id="MobiDB-lite"/>
    </source>
</evidence>
<dbReference type="GO" id="GO:0000815">
    <property type="term" value="C:ESCRT III complex"/>
    <property type="evidence" value="ECO:0007669"/>
    <property type="project" value="TreeGrafter"/>
</dbReference>
<evidence type="ECO:0000256" key="3">
    <source>
        <dbReference type="ARBA" id="ARBA00022753"/>
    </source>
</evidence>
<keyword evidence="7" id="KW-1185">Reference proteome</keyword>
<dbReference type="PANTHER" id="PTHR22761:SF10">
    <property type="entry name" value="GH13992P"/>
    <property type="match status" value="1"/>
</dbReference>
<feature type="region of interest" description="Disordered" evidence="5">
    <location>
        <begin position="185"/>
        <end position="239"/>
    </location>
</feature>
<dbReference type="PANTHER" id="PTHR22761">
    <property type="entry name" value="CHARGED MULTIVESICULAR BODY PROTEIN"/>
    <property type="match status" value="1"/>
</dbReference>
<protein>
    <recommendedName>
        <fullName evidence="8">SNF7 family protein</fullName>
    </recommendedName>
</protein>
<keyword evidence="3" id="KW-0967">Endosome</keyword>
<dbReference type="GO" id="GO:0009898">
    <property type="term" value="C:cytoplasmic side of plasma membrane"/>
    <property type="evidence" value="ECO:0007669"/>
    <property type="project" value="TreeGrafter"/>
</dbReference>
<dbReference type="Gene3D" id="1.10.287.1060">
    <property type="entry name" value="ESAT-6-like"/>
    <property type="match status" value="1"/>
</dbReference>
<dbReference type="GO" id="GO:0005771">
    <property type="term" value="C:multivesicular body"/>
    <property type="evidence" value="ECO:0007669"/>
    <property type="project" value="TreeGrafter"/>
</dbReference>
<comment type="caution">
    <text evidence="6">The sequence shown here is derived from an EMBL/GenBank/DDBJ whole genome shotgun (WGS) entry which is preliminary data.</text>
</comment>
<comment type="subcellular location">
    <subcellularLocation>
        <location evidence="1">Endosome</location>
    </subcellularLocation>
</comment>
<dbReference type="EMBL" id="JANCYU010000063">
    <property type="protein sequence ID" value="KAK4528340.1"/>
    <property type="molecule type" value="Genomic_DNA"/>
</dbReference>
<evidence type="ECO:0008006" key="8">
    <source>
        <dbReference type="Google" id="ProtNLM"/>
    </source>
</evidence>
<evidence type="ECO:0000256" key="2">
    <source>
        <dbReference type="ARBA" id="ARBA00006190"/>
    </source>
</evidence>
<name>A0AAV9ILC9_9RHOD</name>
<dbReference type="Pfam" id="PF03357">
    <property type="entry name" value="Snf7"/>
    <property type="match status" value="1"/>
</dbReference>
<feature type="compositionally biased region" description="Basic and acidic residues" evidence="5">
    <location>
        <begin position="228"/>
        <end position="239"/>
    </location>
</feature>
<evidence type="ECO:0000256" key="1">
    <source>
        <dbReference type="ARBA" id="ARBA00004177"/>
    </source>
</evidence>
<evidence type="ECO:0000313" key="6">
    <source>
        <dbReference type="EMBL" id="KAK4528340.1"/>
    </source>
</evidence>
<comment type="similarity">
    <text evidence="2">Belongs to the SNF7 family.</text>
</comment>
<dbReference type="GO" id="GO:0006900">
    <property type="term" value="P:vesicle budding from membrane"/>
    <property type="evidence" value="ECO:0007669"/>
    <property type="project" value="TreeGrafter"/>
</dbReference>
<dbReference type="Gene3D" id="6.10.250.1710">
    <property type="match status" value="1"/>
</dbReference>
<proteinExistence type="inferred from homology"/>
<evidence type="ECO:0000313" key="7">
    <source>
        <dbReference type="Proteomes" id="UP001300502"/>
    </source>
</evidence>
<accession>A0AAV9ILC9</accession>
<reference evidence="6 7" key="1">
    <citation type="submission" date="2022-07" db="EMBL/GenBank/DDBJ databases">
        <title>Genome-wide signatures of adaptation to extreme environments.</title>
        <authorList>
            <person name="Cho C.H."/>
            <person name="Yoon H.S."/>
        </authorList>
    </citation>
    <scope>NUCLEOTIDE SEQUENCE [LARGE SCALE GENOMIC DNA]</scope>
    <source>
        <strain evidence="6 7">108.79 E11</strain>
    </source>
</reference>
<keyword evidence="4" id="KW-0175">Coiled coil</keyword>
<feature type="coiled-coil region" evidence="4">
    <location>
        <begin position="30"/>
        <end position="91"/>
    </location>
</feature>
<dbReference type="AlphaFoldDB" id="A0AAV9ILC9"/>